<dbReference type="Proteomes" id="UP001174050">
    <property type="component" value="Unassembled WGS sequence"/>
</dbReference>
<gene>
    <name evidence="2" type="ORF">QWM81_09415</name>
</gene>
<feature type="domain" description="DhaL" evidence="1">
    <location>
        <begin position="7"/>
        <end position="198"/>
    </location>
</feature>
<dbReference type="PANTHER" id="PTHR33434">
    <property type="entry name" value="DEGV DOMAIN-CONTAINING PROTEIN DR_1986-RELATED"/>
    <property type="match status" value="1"/>
</dbReference>
<dbReference type="NCBIfam" id="TIGR03599">
    <property type="entry name" value="YloV"/>
    <property type="match status" value="1"/>
</dbReference>
<dbReference type="InterPro" id="IPR036117">
    <property type="entry name" value="DhaL_dom_sf"/>
</dbReference>
<name>A0ABT7Z447_9ACTN</name>
<keyword evidence="3" id="KW-1185">Reference proteome</keyword>
<dbReference type="RefSeq" id="WP_290111304.1">
    <property type="nucleotide sequence ID" value="NZ_JAUEPL010000009.1"/>
</dbReference>
<proteinExistence type="predicted"/>
<dbReference type="EMBL" id="JAUEPL010000009">
    <property type="protein sequence ID" value="MDN3294264.1"/>
    <property type="molecule type" value="Genomic_DNA"/>
</dbReference>
<dbReference type="InterPro" id="IPR033470">
    <property type="entry name" value="FakA-like_C"/>
</dbReference>
<evidence type="ECO:0000259" key="1">
    <source>
        <dbReference type="PROSITE" id="PS51480"/>
    </source>
</evidence>
<comment type="caution">
    <text evidence="2">The sequence shown here is derived from an EMBL/GenBank/DDBJ whole genome shotgun (WGS) entry which is preliminary data.</text>
</comment>
<evidence type="ECO:0000313" key="2">
    <source>
        <dbReference type="EMBL" id="MDN3294264.1"/>
    </source>
</evidence>
<organism evidence="2 3">
    <name type="scientific">Streptomyces ficellus</name>
    <dbReference type="NCBI Taxonomy" id="1977088"/>
    <lineage>
        <taxon>Bacteria</taxon>
        <taxon>Bacillati</taxon>
        <taxon>Actinomycetota</taxon>
        <taxon>Actinomycetes</taxon>
        <taxon>Kitasatosporales</taxon>
        <taxon>Streptomycetaceae</taxon>
        <taxon>Streptomyces</taxon>
    </lineage>
</organism>
<reference evidence="2" key="1">
    <citation type="submission" date="2023-06" db="EMBL/GenBank/DDBJ databases">
        <title>WGS-Sequencing of Streptomyces ficellus isolate 21 collected from sand in Gara Djebilet Iron Mine in Algeria.</title>
        <authorList>
            <person name="Zegers G.P."/>
            <person name="Gomez A."/>
            <person name="Gueddou A."/>
            <person name="Zahara A.F."/>
            <person name="Worth M."/>
            <person name="Sevigny J.L."/>
            <person name="Tisa L."/>
        </authorList>
    </citation>
    <scope>NUCLEOTIDE SEQUENCE</scope>
    <source>
        <strain evidence="2">AS11</strain>
    </source>
</reference>
<dbReference type="SUPFAM" id="SSF101473">
    <property type="entry name" value="DhaL-like"/>
    <property type="match status" value="1"/>
</dbReference>
<evidence type="ECO:0000313" key="3">
    <source>
        <dbReference type="Proteomes" id="UP001174050"/>
    </source>
</evidence>
<dbReference type="InterPro" id="IPR050270">
    <property type="entry name" value="DegV_domain_contain"/>
</dbReference>
<dbReference type="Gene3D" id="1.25.40.340">
    <property type="match status" value="1"/>
</dbReference>
<dbReference type="SMART" id="SM01121">
    <property type="entry name" value="Dak1_2"/>
    <property type="match status" value="1"/>
</dbReference>
<dbReference type="InterPro" id="IPR004007">
    <property type="entry name" value="DhaL_dom"/>
</dbReference>
<protein>
    <submittedName>
        <fullName evidence="2">DAK2 domain-containing protein</fullName>
    </submittedName>
</protein>
<dbReference type="InterPro" id="IPR019986">
    <property type="entry name" value="YloV-like"/>
</dbReference>
<dbReference type="SMART" id="SM01120">
    <property type="entry name" value="Dak2"/>
    <property type="match status" value="1"/>
</dbReference>
<dbReference type="InterPro" id="IPR048394">
    <property type="entry name" value="FakA-like_M"/>
</dbReference>
<accession>A0ABT7Z447</accession>
<dbReference type="PROSITE" id="PS51480">
    <property type="entry name" value="DHAL"/>
    <property type="match status" value="1"/>
</dbReference>
<dbReference type="PANTHER" id="PTHR33434:SF4">
    <property type="entry name" value="PHOSPHATASE PROTEIN"/>
    <property type="match status" value="1"/>
</dbReference>
<dbReference type="Pfam" id="PF13684">
    <property type="entry name" value="FakA-like_C"/>
    <property type="match status" value="1"/>
</dbReference>
<dbReference type="Pfam" id="PF21645">
    <property type="entry name" value="FakA-like_M"/>
    <property type="match status" value="1"/>
</dbReference>
<dbReference type="Pfam" id="PF02734">
    <property type="entry name" value="Dak2"/>
    <property type="match status" value="1"/>
</dbReference>
<sequence>MPQIDSTVVRTWCSLALEALGREREEIDAINVYPVADGDTGTNLYLTVESAHQAVEAVFAAITAPDFGDAVRAMAHGALIGARGNSGTILAQLLRGMAEVLAEGHDGDHLARALRRAATSARQAVAHPVEGTILSVASAAAASAAPDGADVVRVARAAYAGARTALEATPTQLAVLERAGVVDAGGRGLVTVLGALVEAVSGEAPARPVRGPRAAVAAPVEPCADGGPAFEVIYLLEADDAAVARLRGRLDTLGDSLVVVGGDGLWNVHVHVDDPGAAVEAGVEAGRPYRIRITHFGMDAAPEERTGRAVVAVLPGEGLAGLCAEAGATTVLARPGEPPASGELVEAIRRAHAREVVLLPNDAALRHTAAAAAEQARAEGIRVALIPTRAAVQGIAALAVHEPDRRFDEDVVAMTAAAGTTRYGELAVAERQSFTSAGVCQAGDVLGLIDGDVAVIGHDVAATAETVLDRMLSAGGELVTLVIADDAPESLADRLETHVRETHLAVDTHTYHGGPQAPLLLIGVE</sequence>